<dbReference type="CDD" id="cd00093">
    <property type="entry name" value="HTH_XRE"/>
    <property type="match status" value="1"/>
</dbReference>
<feature type="domain" description="HTH cro/C1-type" evidence="1">
    <location>
        <begin position="32"/>
        <end position="80"/>
    </location>
</feature>
<dbReference type="Gene3D" id="1.10.260.40">
    <property type="entry name" value="lambda repressor-like DNA-binding domains"/>
    <property type="match status" value="1"/>
</dbReference>
<name>A0A1M4UME8_STRHI</name>
<dbReference type="AlphaFoldDB" id="A0A1M4UME8"/>
<dbReference type="RefSeq" id="WP_073479640.1">
    <property type="nucleotide sequence ID" value="NZ_FQVN01000001.1"/>
</dbReference>
<dbReference type="PROSITE" id="PS50943">
    <property type="entry name" value="HTH_CROC1"/>
    <property type="match status" value="1"/>
</dbReference>
<dbReference type="GO" id="GO:0003677">
    <property type="term" value="F:DNA binding"/>
    <property type="evidence" value="ECO:0007669"/>
    <property type="project" value="InterPro"/>
</dbReference>
<gene>
    <name evidence="2" type="ORF">SAMN05444320_101480</name>
</gene>
<evidence type="ECO:0000313" key="3">
    <source>
        <dbReference type="Proteomes" id="UP000184501"/>
    </source>
</evidence>
<dbReference type="OrthoDB" id="3213425at2"/>
<protein>
    <recommendedName>
        <fullName evidence="1">HTH cro/C1-type domain-containing protein</fullName>
    </recommendedName>
</protein>
<organism evidence="2 3">
    <name type="scientific">Streptoalloteichus hindustanus</name>
    <dbReference type="NCBI Taxonomy" id="2017"/>
    <lineage>
        <taxon>Bacteria</taxon>
        <taxon>Bacillati</taxon>
        <taxon>Actinomycetota</taxon>
        <taxon>Actinomycetes</taxon>
        <taxon>Pseudonocardiales</taxon>
        <taxon>Pseudonocardiaceae</taxon>
        <taxon>Streptoalloteichus</taxon>
    </lineage>
</organism>
<accession>A0A1M4UME8</accession>
<dbReference type="Proteomes" id="UP000184501">
    <property type="component" value="Unassembled WGS sequence"/>
</dbReference>
<proteinExistence type="predicted"/>
<dbReference type="InterPro" id="IPR001387">
    <property type="entry name" value="Cro/C1-type_HTH"/>
</dbReference>
<evidence type="ECO:0000259" key="1">
    <source>
        <dbReference type="PROSITE" id="PS50943"/>
    </source>
</evidence>
<dbReference type="InterPro" id="IPR011990">
    <property type="entry name" value="TPR-like_helical_dom_sf"/>
</dbReference>
<evidence type="ECO:0000313" key="2">
    <source>
        <dbReference type="EMBL" id="SHE57828.1"/>
    </source>
</evidence>
<sequence>MGVDLSAVWELPDVREALARRDMRAVFRAVSAAGLSQREIAQRTGQNQSDVSAVVHGREVQSYDLLVRIAVGLGIPRGYMGLAYSPGCEPRSPDQEEDEDVKRRRFLAHAGQVVLGAAVFGDPEPFSVAPWSPTPAPRRIGMTDVEQVRRATEHLRALELVHGGGVVLPAFDGHAQTAEGLLKARAADQVRREMFGAVALLRGRAAGAAYDMGLMDHARSHLLQGMKLAREGDHPAIQASLLHNAGCIERHGGAPDAALRLFSLGHLSASNIGCPRLLALLEINEAWAHAQLGNREQATRAIASARDNFARGETENTPPWLSWFTLAEVRSVEGVTWVALGEETKAVSSLREALRNRTNANLLSQSFELAELGATHLRDGDLSEGVRLGMKSLDLVGPLRSQRARDRLAPLQTAALRSGRQAADLTHRITLARRT</sequence>
<dbReference type="STRING" id="2017.SAMN05444320_101480"/>
<dbReference type="EMBL" id="FQVN01000001">
    <property type="protein sequence ID" value="SHE57828.1"/>
    <property type="molecule type" value="Genomic_DNA"/>
</dbReference>
<dbReference type="SUPFAM" id="SSF48452">
    <property type="entry name" value="TPR-like"/>
    <property type="match status" value="1"/>
</dbReference>
<dbReference type="Gene3D" id="1.25.40.10">
    <property type="entry name" value="Tetratricopeptide repeat domain"/>
    <property type="match status" value="1"/>
</dbReference>
<dbReference type="InterPro" id="IPR010982">
    <property type="entry name" value="Lambda_DNA-bd_dom_sf"/>
</dbReference>
<dbReference type="SUPFAM" id="SSF47413">
    <property type="entry name" value="lambda repressor-like DNA-binding domains"/>
    <property type="match status" value="1"/>
</dbReference>
<keyword evidence="3" id="KW-1185">Reference proteome</keyword>
<reference evidence="2 3" key="1">
    <citation type="submission" date="2016-11" db="EMBL/GenBank/DDBJ databases">
        <authorList>
            <person name="Jaros S."/>
            <person name="Januszkiewicz K."/>
            <person name="Wedrychowicz H."/>
        </authorList>
    </citation>
    <scope>NUCLEOTIDE SEQUENCE [LARGE SCALE GENOMIC DNA]</scope>
    <source>
        <strain evidence="2 3">DSM 44523</strain>
    </source>
</reference>